<keyword evidence="2" id="KW-1185">Reference proteome</keyword>
<name>A0ABY1Q5K6_9BACT</name>
<reference evidence="1 2" key="1">
    <citation type="submission" date="2017-05" db="EMBL/GenBank/DDBJ databases">
        <authorList>
            <person name="Varghese N."/>
            <person name="Submissions S."/>
        </authorList>
    </citation>
    <scope>NUCLEOTIDE SEQUENCE [LARGE SCALE GENOMIC DNA]</scope>
    <source>
        <strain evidence="1 2">DSM 25457</strain>
    </source>
</reference>
<proteinExistence type="predicted"/>
<organism evidence="1 2">
    <name type="scientific">Neorhodopirellula lusitana</name>
    <dbReference type="NCBI Taxonomy" id="445327"/>
    <lineage>
        <taxon>Bacteria</taxon>
        <taxon>Pseudomonadati</taxon>
        <taxon>Planctomycetota</taxon>
        <taxon>Planctomycetia</taxon>
        <taxon>Pirellulales</taxon>
        <taxon>Pirellulaceae</taxon>
        <taxon>Neorhodopirellula</taxon>
    </lineage>
</organism>
<evidence type="ECO:0000313" key="2">
    <source>
        <dbReference type="Proteomes" id="UP001158067"/>
    </source>
</evidence>
<sequence length="55" mass="5871">MTGNALILSWTIVADCSSDRSLPNSLWSSVQQSRRIDGVIHNIASNQNAAVTLGT</sequence>
<protein>
    <submittedName>
        <fullName evidence="1">Uncharacterized protein</fullName>
    </submittedName>
</protein>
<gene>
    <name evidence="1" type="ORF">SAMN06265222_10594</name>
</gene>
<accession>A0ABY1Q5K6</accession>
<comment type="caution">
    <text evidence="1">The sequence shown here is derived from an EMBL/GenBank/DDBJ whole genome shotgun (WGS) entry which is preliminary data.</text>
</comment>
<dbReference type="Proteomes" id="UP001158067">
    <property type="component" value="Unassembled WGS sequence"/>
</dbReference>
<dbReference type="EMBL" id="FXUG01000005">
    <property type="protein sequence ID" value="SMP56126.1"/>
    <property type="molecule type" value="Genomic_DNA"/>
</dbReference>
<evidence type="ECO:0000313" key="1">
    <source>
        <dbReference type="EMBL" id="SMP56126.1"/>
    </source>
</evidence>